<dbReference type="GO" id="GO:0009103">
    <property type="term" value="P:lipopolysaccharide biosynthetic process"/>
    <property type="evidence" value="ECO:0007669"/>
    <property type="project" value="TreeGrafter"/>
</dbReference>
<dbReference type="Proteomes" id="UP000323426">
    <property type="component" value="Unassembled WGS sequence"/>
</dbReference>
<accession>A0A5M6D4W7</accession>
<organism evidence="4 5">
    <name type="scientific">Adhaeribacter rhizoryzae</name>
    <dbReference type="NCBI Taxonomy" id="2607907"/>
    <lineage>
        <taxon>Bacteria</taxon>
        <taxon>Pseudomonadati</taxon>
        <taxon>Bacteroidota</taxon>
        <taxon>Cytophagia</taxon>
        <taxon>Cytophagales</taxon>
        <taxon>Hymenobacteraceae</taxon>
        <taxon>Adhaeribacter</taxon>
    </lineage>
</organism>
<evidence type="ECO:0000256" key="1">
    <source>
        <dbReference type="ARBA" id="ARBA00022679"/>
    </source>
</evidence>
<dbReference type="Pfam" id="PF13439">
    <property type="entry name" value="Glyco_transf_4"/>
    <property type="match status" value="1"/>
</dbReference>
<dbReference type="SUPFAM" id="SSF53756">
    <property type="entry name" value="UDP-Glycosyltransferase/glycogen phosphorylase"/>
    <property type="match status" value="1"/>
</dbReference>
<dbReference type="Pfam" id="PF00534">
    <property type="entry name" value="Glycos_transf_1"/>
    <property type="match status" value="1"/>
</dbReference>
<evidence type="ECO:0000313" key="4">
    <source>
        <dbReference type="EMBL" id="KAA5542531.1"/>
    </source>
</evidence>
<protein>
    <submittedName>
        <fullName evidence="4">Glycosyltransferase family 4 protein</fullName>
    </submittedName>
</protein>
<dbReference type="AlphaFoldDB" id="A0A5M6D4W7"/>
<name>A0A5M6D4W7_9BACT</name>
<feature type="domain" description="Glycosyltransferase subfamily 4-like N-terminal" evidence="3">
    <location>
        <begin position="6"/>
        <end position="176"/>
    </location>
</feature>
<dbReference type="CDD" id="cd03801">
    <property type="entry name" value="GT4_PimA-like"/>
    <property type="match status" value="1"/>
</dbReference>
<comment type="caution">
    <text evidence="4">The sequence shown here is derived from an EMBL/GenBank/DDBJ whole genome shotgun (WGS) entry which is preliminary data.</text>
</comment>
<dbReference type="InterPro" id="IPR001296">
    <property type="entry name" value="Glyco_trans_1"/>
</dbReference>
<dbReference type="PANTHER" id="PTHR46401">
    <property type="entry name" value="GLYCOSYLTRANSFERASE WBBK-RELATED"/>
    <property type="match status" value="1"/>
</dbReference>
<evidence type="ECO:0000259" key="3">
    <source>
        <dbReference type="Pfam" id="PF13439"/>
    </source>
</evidence>
<dbReference type="PANTHER" id="PTHR46401:SF2">
    <property type="entry name" value="GLYCOSYLTRANSFERASE WBBK-RELATED"/>
    <property type="match status" value="1"/>
</dbReference>
<keyword evidence="5" id="KW-1185">Reference proteome</keyword>
<proteinExistence type="predicted"/>
<dbReference type="Gene3D" id="3.40.50.2000">
    <property type="entry name" value="Glycogen Phosphorylase B"/>
    <property type="match status" value="2"/>
</dbReference>
<evidence type="ECO:0000313" key="5">
    <source>
        <dbReference type="Proteomes" id="UP000323426"/>
    </source>
</evidence>
<keyword evidence="1 4" id="KW-0808">Transferase</keyword>
<sequence>MTADTMGGVWTYTLELIKALAPFNTKVALATMGNNLSLRQREQVAALPQLTLYESNFKLEWMDNPWEDLQAAGEWLLQINQEFKPDIIHLNNFCHGNLNWGKPVVMVAHSCVSSWWQAVNDEPVPAEWQYYRKAVAQGLQAADLVVAPTAAMLQEAQVLYGPFKQSQIIYNGQDTAKFKYAHKEPFVFSMGRVWDEAKNISLLAQVGAELDWPVYIAGEARHPVTGETLELPNVHFLGILSESEIINWLSRAAIFCLPVKYEPFGLAILEAALSGCALVVGNIASQREIWGKAATYVNPNNAGELATAVTKLIQDEFIRNIMSFRAMQQGLGYNIQQTAYYYRQAYGQLLGVTNQKKSPEKILI</sequence>
<dbReference type="InterPro" id="IPR028098">
    <property type="entry name" value="Glyco_trans_4-like_N"/>
</dbReference>
<reference evidence="4 5" key="1">
    <citation type="submission" date="2019-09" db="EMBL/GenBank/DDBJ databases">
        <title>Genome sequence and assembly of Adhaeribacter sp.</title>
        <authorList>
            <person name="Chhetri G."/>
        </authorList>
    </citation>
    <scope>NUCLEOTIDE SEQUENCE [LARGE SCALE GENOMIC DNA]</scope>
    <source>
        <strain evidence="4 5">DK36</strain>
    </source>
</reference>
<dbReference type="EMBL" id="VWSF01000017">
    <property type="protein sequence ID" value="KAA5542531.1"/>
    <property type="molecule type" value="Genomic_DNA"/>
</dbReference>
<gene>
    <name evidence="4" type="ORF">F0145_18875</name>
</gene>
<dbReference type="GO" id="GO:0016757">
    <property type="term" value="F:glycosyltransferase activity"/>
    <property type="evidence" value="ECO:0007669"/>
    <property type="project" value="TreeGrafter"/>
</dbReference>
<feature type="domain" description="Glycosyl transferase family 1" evidence="2">
    <location>
        <begin position="177"/>
        <end position="323"/>
    </location>
</feature>
<evidence type="ECO:0000259" key="2">
    <source>
        <dbReference type="Pfam" id="PF00534"/>
    </source>
</evidence>